<evidence type="ECO:0000313" key="8">
    <source>
        <dbReference type="EMBL" id="ROV60712.1"/>
    </source>
</evidence>
<dbReference type="GO" id="GO:0003700">
    <property type="term" value="F:DNA-binding transcription factor activity"/>
    <property type="evidence" value="ECO:0007669"/>
    <property type="project" value="InterPro"/>
</dbReference>
<dbReference type="GO" id="GO:0043565">
    <property type="term" value="F:sequence-specific DNA binding"/>
    <property type="evidence" value="ECO:0007669"/>
    <property type="project" value="TreeGrafter"/>
</dbReference>
<protein>
    <submittedName>
        <fullName evidence="7">LysR family transcriptional regulator</fullName>
    </submittedName>
</protein>
<dbReference type="Gene3D" id="1.10.10.10">
    <property type="entry name" value="Winged helix-like DNA-binding domain superfamily/Winged helix DNA-binding domain"/>
    <property type="match status" value="1"/>
</dbReference>
<evidence type="ECO:0000256" key="2">
    <source>
        <dbReference type="ARBA" id="ARBA00023015"/>
    </source>
</evidence>
<dbReference type="SUPFAM" id="SSF46785">
    <property type="entry name" value="Winged helix' DNA-binding domain"/>
    <property type="match status" value="1"/>
</dbReference>
<evidence type="ECO:0000313" key="6">
    <source>
        <dbReference type="EMBL" id="OLQ90818.1"/>
    </source>
</evidence>
<reference evidence="7 10" key="2">
    <citation type="submission" date="2018-11" db="EMBL/GenBank/DDBJ databases">
        <title>Vibrio ponticus strain CAIM 1751 pathogenic for the snapper Lutjanus guttatus.</title>
        <authorList>
            <person name="Soto-Rodriguez S."/>
            <person name="Lozano-Olvera R."/>
            <person name="Gomez-Gil B."/>
        </authorList>
    </citation>
    <scope>NUCLEOTIDE SEQUENCE [LARGE SCALE GENOMIC DNA]</scope>
    <source>
        <strain evidence="7 10">CAIM 1751</strain>
    </source>
</reference>
<dbReference type="OrthoDB" id="5526340at2"/>
<name>A0A3N3DUW1_9VIBR</name>
<dbReference type="AlphaFoldDB" id="A0A3N3DUW1"/>
<dbReference type="PANTHER" id="PTHR30537">
    <property type="entry name" value="HTH-TYPE TRANSCRIPTIONAL REGULATOR"/>
    <property type="match status" value="1"/>
</dbReference>
<dbReference type="Proteomes" id="UP000278792">
    <property type="component" value="Unassembled WGS sequence"/>
</dbReference>
<dbReference type="SUPFAM" id="SSF53850">
    <property type="entry name" value="Periplasmic binding protein-like II"/>
    <property type="match status" value="1"/>
</dbReference>
<dbReference type="Gene3D" id="3.40.190.10">
    <property type="entry name" value="Periplasmic binding protein-like II"/>
    <property type="match status" value="2"/>
</dbReference>
<dbReference type="GO" id="GO:0006351">
    <property type="term" value="P:DNA-templated transcription"/>
    <property type="evidence" value="ECO:0007669"/>
    <property type="project" value="TreeGrafter"/>
</dbReference>
<reference evidence="6 9" key="1">
    <citation type="submission" date="2016-09" db="EMBL/GenBank/DDBJ databases">
        <title>Genomic Taxonomy of the Vibrionaceae.</title>
        <authorList>
            <person name="Gonzalez-Castillo A."/>
            <person name="Gomez-Gil B."/>
            <person name="Enciso-Ibarra K."/>
        </authorList>
    </citation>
    <scope>NUCLEOTIDE SEQUENCE [LARGE SCALE GENOMIC DNA]</scope>
    <source>
        <strain evidence="6 9">CAIM 1731</strain>
    </source>
</reference>
<sequence length="313" mass="36194">MKAYPNLPFSHNSLKVFETVARLLSFTQAAQELNVTQSAVSRQIKSLELEINAALIIRKHRSIELTEKGMALFQVLRNNYLELQTLLEKWTQPEKKRLVIKSAISFATRILIPRVRELNERYPDYEIVIIPLIEGDWDLSAEQSDLAIINTRQPELYRGHPKATFLRDEYMAPIYTPSDEHSEKSIKQVLEMPRLHATDDHLDWRTWLNQEEDLAIKPSRDTSFISLDLAISASLAGHGATVTDLLLVLPELERGFLRTPRNAPVRSSPWQYFAYLPQKSDIASDLLVWLQSLFEQELQRLEVLAEKHQWKLA</sequence>
<comment type="similarity">
    <text evidence="1">Belongs to the LysR transcriptional regulatory family.</text>
</comment>
<dbReference type="RefSeq" id="WP_075649901.1">
    <property type="nucleotide sequence ID" value="NZ_AP019657.1"/>
</dbReference>
<dbReference type="Pfam" id="PF03466">
    <property type="entry name" value="LysR_substrate"/>
    <property type="match status" value="1"/>
</dbReference>
<keyword evidence="9" id="KW-1185">Reference proteome</keyword>
<keyword evidence="2" id="KW-0805">Transcription regulation</keyword>
<evidence type="ECO:0000313" key="9">
    <source>
        <dbReference type="Proteomes" id="UP000186206"/>
    </source>
</evidence>
<dbReference type="EMBL" id="MJMI01000098">
    <property type="protein sequence ID" value="OLQ90818.1"/>
    <property type="molecule type" value="Genomic_DNA"/>
</dbReference>
<dbReference type="InterPro" id="IPR058163">
    <property type="entry name" value="LysR-type_TF_proteobact-type"/>
</dbReference>
<dbReference type="PROSITE" id="PS50931">
    <property type="entry name" value="HTH_LYSR"/>
    <property type="match status" value="1"/>
</dbReference>
<gene>
    <name evidence="6" type="ORF">BIY21_02055</name>
    <name evidence="8" type="ORF">EGH82_08140</name>
    <name evidence="7" type="ORF">EGH82_20620</name>
</gene>
<evidence type="ECO:0000256" key="3">
    <source>
        <dbReference type="ARBA" id="ARBA00023125"/>
    </source>
</evidence>
<dbReference type="PRINTS" id="PR00039">
    <property type="entry name" value="HTHLYSR"/>
</dbReference>
<feature type="domain" description="HTH lysR-type" evidence="5">
    <location>
        <begin position="12"/>
        <end position="66"/>
    </location>
</feature>
<dbReference type="Proteomes" id="UP000186206">
    <property type="component" value="Unassembled WGS sequence"/>
</dbReference>
<dbReference type="FunFam" id="1.10.10.10:FF:000001">
    <property type="entry name" value="LysR family transcriptional regulator"/>
    <property type="match status" value="1"/>
</dbReference>
<dbReference type="InterPro" id="IPR005119">
    <property type="entry name" value="LysR_subst-bd"/>
</dbReference>
<dbReference type="InterPro" id="IPR036388">
    <property type="entry name" value="WH-like_DNA-bd_sf"/>
</dbReference>
<dbReference type="InterPro" id="IPR000847">
    <property type="entry name" value="LysR_HTH_N"/>
</dbReference>
<dbReference type="EMBL" id="RKIK01000017">
    <property type="protein sequence ID" value="ROV60712.1"/>
    <property type="molecule type" value="Genomic_DNA"/>
</dbReference>
<evidence type="ECO:0000256" key="4">
    <source>
        <dbReference type="ARBA" id="ARBA00023163"/>
    </source>
</evidence>
<evidence type="ECO:0000313" key="7">
    <source>
        <dbReference type="EMBL" id="ROV57978.1"/>
    </source>
</evidence>
<accession>A0A3N3DUW1</accession>
<evidence type="ECO:0000256" key="1">
    <source>
        <dbReference type="ARBA" id="ARBA00009437"/>
    </source>
</evidence>
<keyword evidence="3" id="KW-0238">DNA-binding</keyword>
<organism evidence="7 10">
    <name type="scientific">Vibrio ponticus</name>
    <dbReference type="NCBI Taxonomy" id="265668"/>
    <lineage>
        <taxon>Bacteria</taxon>
        <taxon>Pseudomonadati</taxon>
        <taxon>Pseudomonadota</taxon>
        <taxon>Gammaproteobacteria</taxon>
        <taxon>Vibrionales</taxon>
        <taxon>Vibrionaceae</taxon>
        <taxon>Vibrio</taxon>
    </lineage>
</organism>
<proteinExistence type="inferred from homology"/>
<keyword evidence="4" id="KW-0804">Transcription</keyword>
<dbReference type="PANTHER" id="PTHR30537:SF26">
    <property type="entry name" value="GLYCINE CLEAVAGE SYSTEM TRANSCRIPTIONAL ACTIVATOR"/>
    <property type="match status" value="1"/>
</dbReference>
<dbReference type="InterPro" id="IPR036390">
    <property type="entry name" value="WH_DNA-bd_sf"/>
</dbReference>
<evidence type="ECO:0000259" key="5">
    <source>
        <dbReference type="PROSITE" id="PS50931"/>
    </source>
</evidence>
<comment type="caution">
    <text evidence="7">The sequence shown here is derived from an EMBL/GenBank/DDBJ whole genome shotgun (WGS) entry which is preliminary data.</text>
</comment>
<dbReference type="Pfam" id="PF00126">
    <property type="entry name" value="HTH_1"/>
    <property type="match status" value="1"/>
</dbReference>
<dbReference type="EMBL" id="RKIK01000101">
    <property type="protein sequence ID" value="ROV57978.1"/>
    <property type="molecule type" value="Genomic_DNA"/>
</dbReference>
<evidence type="ECO:0000313" key="10">
    <source>
        <dbReference type="Proteomes" id="UP000278792"/>
    </source>
</evidence>